<gene>
    <name evidence="5" type="ORF">GTP23_07015</name>
</gene>
<dbReference type="GO" id="GO:0005886">
    <property type="term" value="C:plasma membrane"/>
    <property type="evidence" value="ECO:0007669"/>
    <property type="project" value="TreeGrafter"/>
</dbReference>
<dbReference type="RefSeq" id="WP_161034417.1">
    <property type="nucleotide sequence ID" value="NZ_WWCL01000001.1"/>
</dbReference>
<dbReference type="GO" id="GO:0043709">
    <property type="term" value="P:cell adhesion involved in single-species biofilm formation"/>
    <property type="evidence" value="ECO:0007669"/>
    <property type="project" value="TreeGrafter"/>
</dbReference>
<reference evidence="5" key="1">
    <citation type="submission" date="2019-12" db="EMBL/GenBank/DDBJ databases">
        <title>Novel species isolated from a subtropical stream in China.</title>
        <authorList>
            <person name="Lu H."/>
        </authorList>
    </citation>
    <scope>NUCLEOTIDE SEQUENCE [LARGE SCALE GENOMIC DNA]</scope>
    <source>
        <strain evidence="5">FT93W</strain>
    </source>
</reference>
<dbReference type="EC" id="2.7.7.65" evidence="1"/>
<dbReference type="InterPro" id="IPR050469">
    <property type="entry name" value="Diguanylate_Cyclase"/>
</dbReference>
<dbReference type="SUPFAM" id="SSF55073">
    <property type="entry name" value="Nucleotide cyclase"/>
    <property type="match status" value="1"/>
</dbReference>
<proteinExistence type="predicted"/>
<accession>A0A845HUZ3</accession>
<feature type="transmembrane region" description="Helical" evidence="3">
    <location>
        <begin position="182"/>
        <end position="203"/>
    </location>
</feature>
<organism evidence="5 6">
    <name type="scientific">Duganella fentianensis</name>
    <dbReference type="NCBI Taxonomy" id="2692177"/>
    <lineage>
        <taxon>Bacteria</taxon>
        <taxon>Pseudomonadati</taxon>
        <taxon>Pseudomonadota</taxon>
        <taxon>Betaproteobacteria</taxon>
        <taxon>Burkholderiales</taxon>
        <taxon>Oxalobacteraceae</taxon>
        <taxon>Telluria group</taxon>
        <taxon>Duganella</taxon>
    </lineage>
</organism>
<dbReference type="Gene3D" id="3.30.70.270">
    <property type="match status" value="1"/>
</dbReference>
<dbReference type="Pfam" id="PF00990">
    <property type="entry name" value="GGDEF"/>
    <property type="match status" value="1"/>
</dbReference>
<comment type="catalytic activity">
    <reaction evidence="2">
        <text>2 GTP = 3',3'-c-di-GMP + 2 diphosphate</text>
        <dbReference type="Rhea" id="RHEA:24898"/>
        <dbReference type="ChEBI" id="CHEBI:33019"/>
        <dbReference type="ChEBI" id="CHEBI:37565"/>
        <dbReference type="ChEBI" id="CHEBI:58805"/>
        <dbReference type="EC" id="2.7.7.65"/>
    </reaction>
</comment>
<dbReference type="AlphaFoldDB" id="A0A845HUZ3"/>
<dbReference type="PANTHER" id="PTHR45138:SF9">
    <property type="entry name" value="DIGUANYLATE CYCLASE DGCM-RELATED"/>
    <property type="match status" value="1"/>
</dbReference>
<feature type="transmembrane region" description="Helical" evidence="3">
    <location>
        <begin position="93"/>
        <end position="110"/>
    </location>
</feature>
<comment type="caution">
    <text evidence="5">The sequence shown here is derived from an EMBL/GenBank/DDBJ whole genome shotgun (WGS) entry which is preliminary data.</text>
</comment>
<feature type="transmembrane region" description="Helical" evidence="3">
    <location>
        <begin position="116"/>
        <end position="137"/>
    </location>
</feature>
<dbReference type="Proteomes" id="UP000444316">
    <property type="component" value="Unassembled WGS sequence"/>
</dbReference>
<dbReference type="InterPro" id="IPR043128">
    <property type="entry name" value="Rev_trsase/Diguanyl_cyclase"/>
</dbReference>
<feature type="transmembrane region" description="Helical" evidence="3">
    <location>
        <begin position="60"/>
        <end position="81"/>
    </location>
</feature>
<dbReference type="PANTHER" id="PTHR45138">
    <property type="entry name" value="REGULATORY COMPONENTS OF SENSORY TRANSDUCTION SYSTEM"/>
    <property type="match status" value="1"/>
</dbReference>
<protein>
    <recommendedName>
        <fullName evidence="1">diguanylate cyclase</fullName>
        <ecNumber evidence="1">2.7.7.65</ecNumber>
    </recommendedName>
</protein>
<feature type="transmembrane region" description="Helical" evidence="3">
    <location>
        <begin position="36"/>
        <end position="54"/>
    </location>
</feature>
<feature type="transmembrane region" description="Helical" evidence="3">
    <location>
        <begin position="6"/>
        <end position="24"/>
    </location>
</feature>
<evidence type="ECO:0000313" key="6">
    <source>
        <dbReference type="Proteomes" id="UP000444316"/>
    </source>
</evidence>
<dbReference type="EMBL" id="WWCL01000001">
    <property type="protein sequence ID" value="MYN44823.1"/>
    <property type="molecule type" value="Genomic_DNA"/>
</dbReference>
<dbReference type="NCBIfam" id="TIGR00254">
    <property type="entry name" value="GGDEF"/>
    <property type="match status" value="1"/>
</dbReference>
<name>A0A845HUZ3_9BURK</name>
<dbReference type="GO" id="GO:1902201">
    <property type="term" value="P:negative regulation of bacterial-type flagellum-dependent cell motility"/>
    <property type="evidence" value="ECO:0007669"/>
    <property type="project" value="TreeGrafter"/>
</dbReference>
<evidence type="ECO:0000313" key="5">
    <source>
        <dbReference type="EMBL" id="MYN44823.1"/>
    </source>
</evidence>
<keyword evidence="3" id="KW-0812">Transmembrane</keyword>
<dbReference type="PROSITE" id="PS50887">
    <property type="entry name" value="GGDEF"/>
    <property type="match status" value="1"/>
</dbReference>
<evidence type="ECO:0000259" key="4">
    <source>
        <dbReference type="PROSITE" id="PS50887"/>
    </source>
</evidence>
<dbReference type="CDD" id="cd01949">
    <property type="entry name" value="GGDEF"/>
    <property type="match status" value="1"/>
</dbReference>
<feature type="domain" description="GGDEF" evidence="4">
    <location>
        <begin position="248"/>
        <end position="377"/>
    </location>
</feature>
<evidence type="ECO:0000256" key="1">
    <source>
        <dbReference type="ARBA" id="ARBA00012528"/>
    </source>
</evidence>
<dbReference type="InterPro" id="IPR000160">
    <property type="entry name" value="GGDEF_dom"/>
</dbReference>
<feature type="transmembrane region" description="Helical" evidence="3">
    <location>
        <begin position="149"/>
        <end position="170"/>
    </location>
</feature>
<evidence type="ECO:0000256" key="3">
    <source>
        <dbReference type="SAM" id="Phobius"/>
    </source>
</evidence>
<keyword evidence="6" id="KW-1185">Reference proteome</keyword>
<evidence type="ECO:0000256" key="2">
    <source>
        <dbReference type="ARBA" id="ARBA00034247"/>
    </source>
</evidence>
<keyword evidence="3" id="KW-1133">Transmembrane helix</keyword>
<dbReference type="FunFam" id="3.30.70.270:FF:000001">
    <property type="entry name" value="Diguanylate cyclase domain protein"/>
    <property type="match status" value="1"/>
</dbReference>
<keyword evidence="3" id="KW-0472">Membrane</keyword>
<dbReference type="InterPro" id="IPR029787">
    <property type="entry name" value="Nucleotide_cyclase"/>
</dbReference>
<dbReference type="SMART" id="SM00267">
    <property type="entry name" value="GGDEF"/>
    <property type="match status" value="1"/>
</dbReference>
<sequence length="385" mass="42175">MDIPTLMIAQTCMLSAMAVMLWIARTDADRKNGLRTWMFGVSCQSIAYLLLAQGGRDTTLISPMLGNGLGALSVSLYFVAIRQFVGRSYSKPWLAMMCGSVVVVGVVAGQKYQLATIFNSFVYGALELLNALTLWRASQTESKPVQRTVAFAYFLMGIVLPLRAFALVLSQVNTDYLNAAPVWHQAIFIFSFVYIVVTKLGFVQMCKIKAETMIVQQSLTDGLTGLANRRAFDNALQIALSGSMRDARPFSVVLVDLDHFKALNDRFGHLAGDAALVAFGQRLRAGLRMQDYAFRYGGEEFCVLLPNTDAAEAEVVAGRLCAKVALEEQNGYPAQTASFGVAIWRSGDTADTLIGRADDALYRAKSWGRNRVELARHADCDGVRA</sequence>
<dbReference type="GO" id="GO:0052621">
    <property type="term" value="F:diguanylate cyclase activity"/>
    <property type="evidence" value="ECO:0007669"/>
    <property type="project" value="UniProtKB-EC"/>
</dbReference>